<evidence type="ECO:0000313" key="3">
    <source>
        <dbReference type="Proteomes" id="UP001642409"/>
    </source>
</evidence>
<reference evidence="2 3" key="2">
    <citation type="submission" date="2024-07" db="EMBL/GenBank/DDBJ databases">
        <authorList>
            <person name="Akdeniz Z."/>
        </authorList>
    </citation>
    <scope>NUCLEOTIDE SEQUENCE [LARGE SCALE GENOMIC DNA]</scope>
</reference>
<evidence type="ECO:0000313" key="1">
    <source>
        <dbReference type="EMBL" id="CAI9950438.1"/>
    </source>
</evidence>
<sequence length="579" mass="66143">MSALSQDNNLILKAKKIKYGGQSIDITTDNHIQFNDILNENSVYINTKNNQSNIQIDINQLEGKTLNNFTIKNLRTNDIIISSNTDGDFDLEQTLDEMILNNKINVQNISILQNQVQSLNDLTTKQQQTILTLKNENYSQQQQIDYILSQLGGQNILTSDFKLWEIKQGFYIVKSQEGTDNNGWKANSTKVYYNESEWIKIYGNVNISVNETKTSKEYRIADGTLVNEIIYCHQLIFQTLCESTFDGMNTGSLQQQQYLVNSFIKEKIINDSTYSTEIKGYSKRSEVFFPETDFSDDFVQLKRHVNEQIPIDIETKTQLVKDHVSNNYYSNTQTDVLLSNKANSSDVYTKTQIDNLLTYKADAGIVSMFYSISECNNLFYTKTYINQYYPLSANVYTKLETDNLLKLKLNKDTFTSLYNQNILDNNTMFKNIDDKINTKANITDMNTSNTYITTLQNQMSSVITVNTNQSDLITQIQNMFSPKDFNAMGQYTFTIGPITIKFGVIDVQGALNQRTIYYTKNFTNIVYCGFTSVIGTSNGGNGDDVGYIQFYIDKVIITADYANSGGNESNMYSWMVFGY</sequence>
<accession>A0AA86Q3A4</accession>
<name>A0AA86Q3A4_9EUKA</name>
<comment type="caution">
    <text evidence="1">The sequence shown here is derived from an EMBL/GenBank/DDBJ whole genome shotgun (WGS) entry which is preliminary data.</text>
</comment>
<dbReference type="AlphaFoldDB" id="A0AA86Q3A4"/>
<organism evidence="1">
    <name type="scientific">Hexamita inflata</name>
    <dbReference type="NCBI Taxonomy" id="28002"/>
    <lineage>
        <taxon>Eukaryota</taxon>
        <taxon>Metamonada</taxon>
        <taxon>Diplomonadida</taxon>
        <taxon>Hexamitidae</taxon>
        <taxon>Hexamitinae</taxon>
        <taxon>Hexamita</taxon>
    </lineage>
</organism>
<evidence type="ECO:0000313" key="2">
    <source>
        <dbReference type="EMBL" id="CAL6032974.1"/>
    </source>
</evidence>
<dbReference type="EMBL" id="CATOUU010000812">
    <property type="protein sequence ID" value="CAI9950438.1"/>
    <property type="molecule type" value="Genomic_DNA"/>
</dbReference>
<dbReference type="Proteomes" id="UP001642409">
    <property type="component" value="Unassembled WGS sequence"/>
</dbReference>
<protein>
    <submittedName>
        <fullName evidence="2">Hypothetical_protein</fullName>
    </submittedName>
</protein>
<proteinExistence type="predicted"/>
<gene>
    <name evidence="2" type="ORF">HINF_LOCUS34745</name>
    <name evidence="1" type="ORF">HINF_LOCUS38083</name>
</gene>
<keyword evidence="3" id="KW-1185">Reference proteome</keyword>
<reference evidence="1" key="1">
    <citation type="submission" date="2023-06" db="EMBL/GenBank/DDBJ databases">
        <authorList>
            <person name="Kurt Z."/>
        </authorList>
    </citation>
    <scope>NUCLEOTIDE SEQUENCE</scope>
</reference>
<dbReference type="EMBL" id="CAXDID020000124">
    <property type="protein sequence ID" value="CAL6032974.1"/>
    <property type="molecule type" value="Genomic_DNA"/>
</dbReference>